<dbReference type="EMBL" id="AC191960">
    <property type="protein sequence ID" value="ABK57021.1"/>
    <property type="molecule type" value="Genomic_DNA"/>
</dbReference>
<evidence type="ECO:0000256" key="1">
    <source>
        <dbReference type="SAM" id="SignalP"/>
    </source>
</evidence>
<evidence type="ECO:0000313" key="2">
    <source>
        <dbReference type="EMBL" id="ABK57021.1"/>
    </source>
</evidence>
<gene>
    <name evidence="2" type="ORF">GIP_L1_00350</name>
</gene>
<protein>
    <submittedName>
        <fullName evidence="2">Uncharacterized protein</fullName>
    </submittedName>
</protein>
<reference evidence="2" key="1">
    <citation type="submission" date="2007-01" db="EMBL/GenBank/DDBJ databases">
        <title>Direct Submission.</title>
        <authorList>
            <person name="Desjardins C.A."/>
            <person name="Gundersen-Rindal D.E."/>
            <person name="Hostetler J.B."/>
            <person name="Tallon L.J."/>
            <person name="Utterback T.R."/>
            <person name="Fuester R.W."/>
            <person name="Schatz M.C."/>
            <person name="Pedroni M.J."/>
            <person name="Fadrosh D.W."/>
            <person name="Haas B.J."/>
            <person name="Toms B.S."/>
            <person name="Chen D."/>
            <person name="Nene V."/>
        </authorList>
    </citation>
    <scope>NUCLEOTIDE SEQUENCE</scope>
</reference>
<name>A0JCS6_GLYIN</name>
<feature type="signal peptide" evidence="1">
    <location>
        <begin position="1"/>
        <end position="19"/>
    </location>
</feature>
<accession>A0JCS6</accession>
<keyword evidence="1" id="KW-0732">Signal</keyword>
<organism evidence="2">
    <name type="scientific">Glyptapanteles indiensis</name>
    <name type="common">Parasitoid wasp</name>
    <dbReference type="NCBI Taxonomy" id="92994"/>
    <lineage>
        <taxon>Eukaryota</taxon>
        <taxon>Metazoa</taxon>
        <taxon>Ecdysozoa</taxon>
        <taxon>Arthropoda</taxon>
        <taxon>Hexapoda</taxon>
        <taxon>Insecta</taxon>
        <taxon>Pterygota</taxon>
        <taxon>Neoptera</taxon>
        <taxon>Endopterygota</taxon>
        <taxon>Hymenoptera</taxon>
        <taxon>Apocrita</taxon>
        <taxon>Ichneumonoidea</taxon>
        <taxon>Braconidae</taxon>
        <taxon>Microgastrinae</taxon>
        <taxon>Glyptapanteles</taxon>
    </lineage>
</organism>
<feature type="chain" id="PRO_5002624773" evidence="1">
    <location>
        <begin position="20"/>
        <end position="105"/>
    </location>
</feature>
<proteinExistence type="predicted"/>
<sequence>MALAKTSIFLLFFIVGTSMFLDGSSTRLAYAKPGLANAIYDDITSGLAMMIPMMPSPSQQPRSNLHKRKYYGSITNQEGATFHDENVRGTVSYKSITIQNGNHFA</sequence>
<dbReference type="AlphaFoldDB" id="A0JCS6"/>